<dbReference type="AlphaFoldDB" id="A0A0E9PXJ4"/>
<proteinExistence type="predicted"/>
<accession>A0A0E9PXJ4</accession>
<evidence type="ECO:0000313" key="1">
    <source>
        <dbReference type="EMBL" id="JAH09007.1"/>
    </source>
</evidence>
<protein>
    <submittedName>
        <fullName evidence="1">Uncharacterized protein</fullName>
    </submittedName>
</protein>
<reference evidence="1" key="1">
    <citation type="submission" date="2014-11" db="EMBL/GenBank/DDBJ databases">
        <authorList>
            <person name="Amaro Gonzalez C."/>
        </authorList>
    </citation>
    <scope>NUCLEOTIDE SEQUENCE</scope>
</reference>
<organism evidence="1">
    <name type="scientific">Anguilla anguilla</name>
    <name type="common">European freshwater eel</name>
    <name type="synonym">Muraena anguilla</name>
    <dbReference type="NCBI Taxonomy" id="7936"/>
    <lineage>
        <taxon>Eukaryota</taxon>
        <taxon>Metazoa</taxon>
        <taxon>Chordata</taxon>
        <taxon>Craniata</taxon>
        <taxon>Vertebrata</taxon>
        <taxon>Euteleostomi</taxon>
        <taxon>Actinopterygii</taxon>
        <taxon>Neopterygii</taxon>
        <taxon>Teleostei</taxon>
        <taxon>Anguilliformes</taxon>
        <taxon>Anguillidae</taxon>
        <taxon>Anguilla</taxon>
    </lineage>
</organism>
<dbReference type="EMBL" id="GBXM01099570">
    <property type="protein sequence ID" value="JAH09007.1"/>
    <property type="molecule type" value="Transcribed_RNA"/>
</dbReference>
<name>A0A0E9PXJ4_ANGAN</name>
<sequence length="32" mass="3639">MNPINHTFTDVSHTASFTVPLLMLQLFAEYAE</sequence>
<reference evidence="1" key="2">
    <citation type="journal article" date="2015" name="Fish Shellfish Immunol.">
        <title>Early steps in the European eel (Anguilla anguilla)-Vibrio vulnificus interaction in the gills: Role of the RtxA13 toxin.</title>
        <authorList>
            <person name="Callol A."/>
            <person name="Pajuelo D."/>
            <person name="Ebbesson L."/>
            <person name="Teles M."/>
            <person name="MacKenzie S."/>
            <person name="Amaro C."/>
        </authorList>
    </citation>
    <scope>NUCLEOTIDE SEQUENCE</scope>
</reference>